<dbReference type="PANTHER" id="PTHR43420">
    <property type="entry name" value="ACETYLTRANSFERASE"/>
    <property type="match status" value="1"/>
</dbReference>
<organism evidence="6 7">
    <name type="scientific">Mycobacterium asiaticum</name>
    <dbReference type="NCBI Taxonomy" id="1790"/>
    <lineage>
        <taxon>Bacteria</taxon>
        <taxon>Bacillati</taxon>
        <taxon>Actinomycetota</taxon>
        <taxon>Actinomycetes</taxon>
        <taxon>Mycobacteriales</taxon>
        <taxon>Mycobacteriaceae</taxon>
        <taxon>Mycobacterium</taxon>
    </lineage>
</organism>
<dbReference type="GO" id="GO:0008080">
    <property type="term" value="F:N-acetyltransferase activity"/>
    <property type="evidence" value="ECO:0007669"/>
    <property type="project" value="InterPro"/>
</dbReference>
<evidence type="ECO:0000313" key="7">
    <source>
        <dbReference type="Proteomes" id="UP000093795"/>
    </source>
</evidence>
<feature type="domain" description="N-acetyltransferase" evidence="5">
    <location>
        <begin position="8"/>
        <end position="156"/>
    </location>
</feature>
<accession>A0A1A3C3Z2</accession>
<gene>
    <name evidence="6" type="ORF">A9X01_23065</name>
</gene>
<proteinExistence type="inferred from homology"/>
<dbReference type="EMBL" id="LZKQ01000186">
    <property type="protein sequence ID" value="OBI81824.1"/>
    <property type="molecule type" value="Genomic_DNA"/>
</dbReference>
<reference evidence="6 7" key="1">
    <citation type="submission" date="2016-06" db="EMBL/GenBank/DDBJ databases">
        <authorList>
            <person name="Kjaerup R.B."/>
            <person name="Dalgaard T.S."/>
            <person name="Juul-Madsen H.R."/>
        </authorList>
    </citation>
    <scope>NUCLEOTIDE SEQUENCE [LARGE SCALE GENOMIC DNA]</scope>
    <source>
        <strain evidence="6 7">1081914.2</strain>
    </source>
</reference>
<evidence type="ECO:0000256" key="2">
    <source>
        <dbReference type="ARBA" id="ARBA00022490"/>
    </source>
</evidence>
<protein>
    <submittedName>
        <fullName evidence="6">Ribosomal-protein-alanine N-acetyltransferase</fullName>
    </submittedName>
</protein>
<evidence type="ECO:0000256" key="4">
    <source>
        <dbReference type="ARBA" id="ARBA00023315"/>
    </source>
</evidence>
<keyword evidence="2" id="KW-0963">Cytoplasm</keyword>
<name>A0A1A3C3Z2_MYCAS</name>
<evidence type="ECO:0000259" key="5">
    <source>
        <dbReference type="PROSITE" id="PS51186"/>
    </source>
</evidence>
<keyword evidence="3 6" id="KW-0808">Transferase</keyword>
<dbReference type="InterPro" id="IPR050680">
    <property type="entry name" value="YpeA/RimI_acetyltransf"/>
</dbReference>
<dbReference type="Pfam" id="PF00583">
    <property type="entry name" value="Acetyltransf_1"/>
    <property type="match status" value="1"/>
</dbReference>
<dbReference type="InterPro" id="IPR016181">
    <property type="entry name" value="Acyl_CoA_acyltransferase"/>
</dbReference>
<dbReference type="Proteomes" id="UP000093795">
    <property type="component" value="Unassembled WGS sequence"/>
</dbReference>
<comment type="similarity">
    <text evidence="1">Belongs to the acetyltransferase family. RimI subfamily.</text>
</comment>
<sequence>MAEPVEPVVIGALLPSDVSRCAELDAVLFAGDEPWSAAIFERELANTDGYFVSARTAGTLIGYGGIVRLGSTGFTGVSFYEVRNIGVDPAHQGHGIGRRLLNELLEFAAGGTVYLEVRYDNEAAIAMYRDVGFDQVGLRPGYYNGVDALTMRREPRVSTQQSS</sequence>
<dbReference type="InterPro" id="IPR006464">
    <property type="entry name" value="AcTrfase_RimI/Ard1"/>
</dbReference>
<dbReference type="eggNOG" id="COG0456">
    <property type="taxonomic scope" value="Bacteria"/>
</dbReference>
<evidence type="ECO:0000256" key="3">
    <source>
        <dbReference type="ARBA" id="ARBA00022679"/>
    </source>
</evidence>
<dbReference type="PROSITE" id="PS51186">
    <property type="entry name" value="GNAT"/>
    <property type="match status" value="1"/>
</dbReference>
<dbReference type="OrthoDB" id="529907at2"/>
<evidence type="ECO:0000313" key="6">
    <source>
        <dbReference type="EMBL" id="OBI81824.1"/>
    </source>
</evidence>
<keyword evidence="4" id="KW-0012">Acyltransferase</keyword>
<dbReference type="RefSeq" id="WP_065121626.1">
    <property type="nucleotide sequence ID" value="NZ_LZKQ01000186.1"/>
</dbReference>
<dbReference type="NCBIfam" id="TIGR01575">
    <property type="entry name" value="rimI"/>
    <property type="match status" value="1"/>
</dbReference>
<dbReference type="InterPro" id="IPR000182">
    <property type="entry name" value="GNAT_dom"/>
</dbReference>
<evidence type="ECO:0000256" key="1">
    <source>
        <dbReference type="ARBA" id="ARBA00005395"/>
    </source>
</evidence>
<dbReference type="SUPFAM" id="SSF55729">
    <property type="entry name" value="Acyl-CoA N-acyltransferases (Nat)"/>
    <property type="match status" value="1"/>
</dbReference>
<comment type="caution">
    <text evidence="6">The sequence shown here is derived from an EMBL/GenBank/DDBJ whole genome shotgun (WGS) entry which is preliminary data.</text>
</comment>
<dbReference type="Gene3D" id="3.40.630.30">
    <property type="match status" value="1"/>
</dbReference>
<dbReference type="AlphaFoldDB" id="A0A1A3C3Z2"/>
<dbReference type="CDD" id="cd04301">
    <property type="entry name" value="NAT_SF"/>
    <property type="match status" value="1"/>
</dbReference>